<evidence type="ECO:0000313" key="4">
    <source>
        <dbReference type="EMBL" id="KAK9199818.1"/>
    </source>
</evidence>
<dbReference type="EMBL" id="JBCGBO010000005">
    <property type="protein sequence ID" value="KAK9199818.1"/>
    <property type="molecule type" value="Genomic_DNA"/>
</dbReference>
<keyword evidence="3" id="KW-0012">Acyltransferase</keyword>
<dbReference type="Pfam" id="PF02458">
    <property type="entry name" value="Transferase"/>
    <property type="match status" value="1"/>
</dbReference>
<organism evidence="4 5">
    <name type="scientific">Citrus x changshan-huyou</name>
    <dbReference type="NCBI Taxonomy" id="2935761"/>
    <lineage>
        <taxon>Eukaryota</taxon>
        <taxon>Viridiplantae</taxon>
        <taxon>Streptophyta</taxon>
        <taxon>Embryophyta</taxon>
        <taxon>Tracheophyta</taxon>
        <taxon>Spermatophyta</taxon>
        <taxon>Magnoliopsida</taxon>
        <taxon>eudicotyledons</taxon>
        <taxon>Gunneridae</taxon>
        <taxon>Pentapetalae</taxon>
        <taxon>rosids</taxon>
        <taxon>malvids</taxon>
        <taxon>Sapindales</taxon>
        <taxon>Rutaceae</taxon>
        <taxon>Aurantioideae</taxon>
        <taxon>Citrus</taxon>
    </lineage>
</organism>
<evidence type="ECO:0000256" key="2">
    <source>
        <dbReference type="ARBA" id="ARBA00022679"/>
    </source>
</evidence>
<evidence type="ECO:0000256" key="3">
    <source>
        <dbReference type="ARBA" id="ARBA00023315"/>
    </source>
</evidence>
<proteinExistence type="inferred from homology"/>
<keyword evidence="5" id="KW-1185">Reference proteome</keyword>
<dbReference type="PANTHER" id="PTHR31623">
    <property type="entry name" value="F21J9.9"/>
    <property type="match status" value="1"/>
</dbReference>
<comment type="caution">
    <text evidence="4">The sequence shown here is derived from an EMBL/GenBank/DDBJ whole genome shotgun (WGS) entry which is preliminary data.</text>
</comment>
<comment type="similarity">
    <text evidence="1">Belongs to the plant acyltransferase family.</text>
</comment>
<keyword evidence="2" id="KW-0808">Transferase</keyword>
<sequence>MKIDVETISEEMIKPSTPTPSQLRHYQFSHLDQIGPPVYISLLYFYHLDDHKLVSNNHLFSNSLKSSLSNVLTKYYPLAGRIKNNYVDCNDEGVVFSEAKVSCHLSEIVNEPKFLSEFKKLLPFDHEKDVVSVDGLAIAIQVNIFNCGNVAIAVMISHRIADGSSLITFTKNWAAVARGESENILPEFVAAKLFPPKDAGGSSGTSFDPRPNKVVLKKFLFEGSKITTLRDKYGLDNLIYPTRVEALSAFLWSRLAASTRIKVSPERPCMLVHAVNLRKRMEPQLPADSFGNLFAFAVTILEENHDNRMVNKFRDAIGKIDKDYLKAKNVEHSELIDLAITNGERFDKVELGYCIISSLCKFPVYEADFGLGKPIWVAWGCFPYKNVIHFMDTKSGDGIEVAAHQGLAALAVEFGGGILCWRTGKFSCAPWNSVVQLDSLPVVVVIS</sequence>
<dbReference type="InterPro" id="IPR023213">
    <property type="entry name" value="CAT-like_dom_sf"/>
</dbReference>
<gene>
    <name evidence="4" type="ORF">WN944_015011</name>
</gene>
<dbReference type="PANTHER" id="PTHR31623:SF46">
    <property type="entry name" value="VINORINE SYNTHASE-LIKE"/>
    <property type="match status" value="1"/>
</dbReference>
<dbReference type="Proteomes" id="UP001428341">
    <property type="component" value="Unassembled WGS sequence"/>
</dbReference>
<protein>
    <submittedName>
        <fullName evidence="4">Uncharacterized protein</fullName>
    </submittedName>
</protein>
<dbReference type="Gene3D" id="3.30.559.10">
    <property type="entry name" value="Chloramphenicol acetyltransferase-like domain"/>
    <property type="match status" value="2"/>
</dbReference>
<reference evidence="4 5" key="1">
    <citation type="submission" date="2024-05" db="EMBL/GenBank/DDBJ databases">
        <title>Haplotype-resolved chromosome-level genome assembly of Huyou (Citrus changshanensis).</title>
        <authorList>
            <person name="Miao C."/>
            <person name="Chen W."/>
            <person name="Wu Y."/>
            <person name="Wang L."/>
            <person name="Zhao S."/>
            <person name="Grierson D."/>
            <person name="Xu C."/>
            <person name="Chen K."/>
        </authorList>
    </citation>
    <scope>NUCLEOTIDE SEQUENCE [LARGE SCALE GENOMIC DNA]</scope>
    <source>
        <strain evidence="4">01-14</strain>
        <tissue evidence="4">Leaf</tissue>
    </source>
</reference>
<dbReference type="GO" id="GO:0016746">
    <property type="term" value="F:acyltransferase activity"/>
    <property type="evidence" value="ECO:0007669"/>
    <property type="project" value="UniProtKB-KW"/>
</dbReference>
<accession>A0AAP0QJ84</accession>
<evidence type="ECO:0000256" key="1">
    <source>
        <dbReference type="ARBA" id="ARBA00009861"/>
    </source>
</evidence>
<name>A0AAP0QJ84_9ROSI</name>
<evidence type="ECO:0000313" key="5">
    <source>
        <dbReference type="Proteomes" id="UP001428341"/>
    </source>
</evidence>
<dbReference type="AlphaFoldDB" id="A0AAP0QJ84"/>